<sequence length="427" mass="45636">MNSHARIPTLIHGKNHRVVAVIIAVICVVCIAGAWWTAPIRLSALSPAQSPFLEPLPATRVSEGYEEAMRVAFDVDVPAPVIVGGLLISVSNGAETLVGADDTQHRHDGSTVSAFDPATGDKVWEYRRELDVCSLAHGWGEVIISYRSGLGCGEVVSIDALTGNYSSTRSSIAPPVVAPVASNDRVGVVASTRVELWRNDLVRTVEFGRVEAKQEPEMQPYEECEINSALTRTDVLAVAHKCEDIGYLRVIGTTPEDSRKPELTFEAPLPSPHAQVVGVTSSAVAVYVPGDHPSLMLFDAEGTLRSTSTVAASPAVDQANGVYSPAVADLPHHITWFDGARLYVLHPTQLDILFTFDDAIGTPINVGSSLVYPTASGINVADWTTGEVVSSLPLDRGDFSGTTALKSSGKNLVEKQGHELVVYRPRA</sequence>
<reference evidence="2 3" key="1">
    <citation type="submission" date="2023-07" db="EMBL/GenBank/DDBJ databases">
        <title>Sequencing the genomes of 1000 actinobacteria strains.</title>
        <authorList>
            <person name="Klenk H.-P."/>
        </authorList>
    </citation>
    <scope>NUCLEOTIDE SEQUENCE [LARGE SCALE GENOMIC DNA]</scope>
    <source>
        <strain evidence="2 3">DSM 44508</strain>
    </source>
</reference>
<evidence type="ECO:0000313" key="3">
    <source>
        <dbReference type="Proteomes" id="UP001183619"/>
    </source>
</evidence>
<keyword evidence="3" id="KW-1185">Reference proteome</keyword>
<organism evidence="2 3">
    <name type="scientific">Corynebacterium felinum</name>
    <dbReference type="NCBI Taxonomy" id="131318"/>
    <lineage>
        <taxon>Bacteria</taxon>
        <taxon>Bacillati</taxon>
        <taxon>Actinomycetota</taxon>
        <taxon>Actinomycetes</taxon>
        <taxon>Mycobacteriales</taxon>
        <taxon>Corynebacteriaceae</taxon>
        <taxon>Corynebacterium</taxon>
    </lineage>
</organism>
<feature type="transmembrane region" description="Helical" evidence="1">
    <location>
        <begin position="18"/>
        <end position="38"/>
    </location>
</feature>
<keyword evidence="1" id="KW-1133">Transmembrane helix</keyword>
<keyword evidence="1" id="KW-0472">Membrane</keyword>
<dbReference type="Proteomes" id="UP001183619">
    <property type="component" value="Unassembled WGS sequence"/>
</dbReference>
<proteinExistence type="predicted"/>
<name>A0ABU2B9J7_9CORY</name>
<dbReference type="Gene3D" id="2.130.10.10">
    <property type="entry name" value="YVTN repeat-like/Quinoprotein amine dehydrogenase"/>
    <property type="match status" value="1"/>
</dbReference>
<evidence type="ECO:0000256" key="1">
    <source>
        <dbReference type="SAM" id="Phobius"/>
    </source>
</evidence>
<dbReference type="RefSeq" id="WP_277104738.1">
    <property type="nucleotide sequence ID" value="NZ_BAAAJS010000047.1"/>
</dbReference>
<accession>A0ABU2B9J7</accession>
<dbReference type="InterPro" id="IPR011047">
    <property type="entry name" value="Quinoprotein_ADH-like_sf"/>
</dbReference>
<dbReference type="InterPro" id="IPR015943">
    <property type="entry name" value="WD40/YVTN_repeat-like_dom_sf"/>
</dbReference>
<gene>
    <name evidence="2" type="ORF">J2S37_001479</name>
</gene>
<comment type="caution">
    <text evidence="2">The sequence shown here is derived from an EMBL/GenBank/DDBJ whole genome shotgun (WGS) entry which is preliminary data.</text>
</comment>
<keyword evidence="1" id="KW-0812">Transmembrane</keyword>
<evidence type="ECO:0008006" key="4">
    <source>
        <dbReference type="Google" id="ProtNLM"/>
    </source>
</evidence>
<dbReference type="EMBL" id="JAVDYF010000001">
    <property type="protein sequence ID" value="MDR7354941.1"/>
    <property type="molecule type" value="Genomic_DNA"/>
</dbReference>
<protein>
    <recommendedName>
        <fullName evidence="4">PQQ enzyme repeat protein</fullName>
    </recommendedName>
</protein>
<evidence type="ECO:0000313" key="2">
    <source>
        <dbReference type="EMBL" id="MDR7354941.1"/>
    </source>
</evidence>
<dbReference type="SUPFAM" id="SSF50998">
    <property type="entry name" value="Quinoprotein alcohol dehydrogenase-like"/>
    <property type="match status" value="1"/>
</dbReference>